<dbReference type="EMBL" id="JACHVA010000127">
    <property type="protein sequence ID" value="MBC2603482.1"/>
    <property type="molecule type" value="Genomic_DNA"/>
</dbReference>
<accession>A0A7X1B0T4</accession>
<proteinExistence type="predicted"/>
<dbReference type="InterPro" id="IPR013022">
    <property type="entry name" value="Xyl_isomerase-like_TIM-brl"/>
</dbReference>
<feature type="domain" description="Xylose isomerase-like TIM barrel" evidence="1">
    <location>
        <begin position="28"/>
        <end position="275"/>
    </location>
</feature>
<reference evidence="2 3" key="1">
    <citation type="submission" date="2020-07" db="EMBL/GenBank/DDBJ databases">
        <authorList>
            <person name="Feng X."/>
        </authorList>
    </citation>
    <scope>NUCLEOTIDE SEQUENCE [LARGE SCALE GENOMIC DNA]</scope>
    <source>
        <strain evidence="2 3">JCM14086</strain>
    </source>
</reference>
<dbReference type="RefSeq" id="WP_185694110.1">
    <property type="nucleotide sequence ID" value="NZ_JACHVA010000127.1"/>
</dbReference>
<dbReference type="InterPro" id="IPR036237">
    <property type="entry name" value="Xyl_isomerase-like_sf"/>
</dbReference>
<evidence type="ECO:0000313" key="3">
    <source>
        <dbReference type="Proteomes" id="UP000525652"/>
    </source>
</evidence>
<evidence type="ECO:0000313" key="2">
    <source>
        <dbReference type="EMBL" id="MBC2603482.1"/>
    </source>
</evidence>
<dbReference type="Pfam" id="PF01261">
    <property type="entry name" value="AP_endonuc_2"/>
    <property type="match status" value="1"/>
</dbReference>
<keyword evidence="2" id="KW-0413">Isomerase</keyword>
<keyword evidence="3" id="KW-1185">Reference proteome</keyword>
<dbReference type="InterPro" id="IPR050312">
    <property type="entry name" value="IolE/XylAMocC-like"/>
</dbReference>
<dbReference type="PANTHER" id="PTHR12110:SF21">
    <property type="entry name" value="XYLOSE ISOMERASE-LIKE TIM BARREL DOMAIN-CONTAINING PROTEIN"/>
    <property type="match status" value="1"/>
</dbReference>
<organism evidence="2 3">
    <name type="scientific">Puniceicoccus vermicola</name>
    <dbReference type="NCBI Taxonomy" id="388746"/>
    <lineage>
        <taxon>Bacteria</taxon>
        <taxon>Pseudomonadati</taxon>
        <taxon>Verrucomicrobiota</taxon>
        <taxon>Opitutia</taxon>
        <taxon>Puniceicoccales</taxon>
        <taxon>Puniceicoccaceae</taxon>
        <taxon>Puniceicoccus</taxon>
    </lineage>
</organism>
<evidence type="ECO:0000259" key="1">
    <source>
        <dbReference type="Pfam" id="PF01261"/>
    </source>
</evidence>
<dbReference type="PANTHER" id="PTHR12110">
    <property type="entry name" value="HYDROXYPYRUVATE ISOMERASE"/>
    <property type="match status" value="1"/>
</dbReference>
<sequence>MLSSHDIRIGTLAGKGNQTPDYIAKILPHGFESFQINFWQTLGDVDLHRLSTEVSQVLDGHDAIISSLGIFGNPLESDDEAEATRKGWEACIDHAYEFGTDLVCGFAGRVRDVPVPDSLSRYKEVFGPLAQRAADKGVRIAFENCPMGGSWQSGDWNIAFNPKAWDMMFNELEAKNIGLEWEPCHQMTQLIDPLPQLKKYLPKIFHIHGKDATIHGDVLRETGIFGPQPVIEHRHPGFGDSNWTDIISELRRGGYTSTIDIEGWHDPVYKDELEMTGQVRALQYLKECRGTYVSNPEGF</sequence>
<dbReference type="Gene3D" id="3.20.20.150">
    <property type="entry name" value="Divalent-metal-dependent TIM barrel enzymes"/>
    <property type="match status" value="1"/>
</dbReference>
<dbReference type="AlphaFoldDB" id="A0A7X1B0T4"/>
<protein>
    <submittedName>
        <fullName evidence="2">Sugar phosphate isomerase/epimerase</fullName>
    </submittedName>
</protein>
<dbReference type="SUPFAM" id="SSF51658">
    <property type="entry name" value="Xylose isomerase-like"/>
    <property type="match status" value="1"/>
</dbReference>
<dbReference type="Proteomes" id="UP000525652">
    <property type="component" value="Unassembled WGS sequence"/>
</dbReference>
<name>A0A7X1B0T4_9BACT</name>
<comment type="caution">
    <text evidence="2">The sequence shown here is derived from an EMBL/GenBank/DDBJ whole genome shotgun (WGS) entry which is preliminary data.</text>
</comment>
<dbReference type="GO" id="GO:0016853">
    <property type="term" value="F:isomerase activity"/>
    <property type="evidence" value="ECO:0007669"/>
    <property type="project" value="UniProtKB-KW"/>
</dbReference>
<gene>
    <name evidence="2" type="ORF">H5P30_17000</name>
</gene>